<name>A0ABR1U8H8_9PEZI</name>
<evidence type="ECO:0000256" key="5">
    <source>
        <dbReference type="RuleBase" id="RU367126"/>
    </source>
</evidence>
<accession>A0ABR1U8H8</accession>
<dbReference type="PANTHER" id="PTHR11208">
    <property type="entry name" value="RNA-BINDING PROTEIN RELATED"/>
    <property type="match status" value="1"/>
</dbReference>
<dbReference type="InterPro" id="IPR047086">
    <property type="entry name" value="SF1-HH_sf"/>
</dbReference>
<feature type="region of interest" description="Disordered" evidence="6">
    <location>
        <begin position="1"/>
        <end position="22"/>
    </location>
</feature>
<dbReference type="EMBL" id="JAQQWM010000008">
    <property type="protein sequence ID" value="KAK8054273.1"/>
    <property type="molecule type" value="Genomic_DNA"/>
</dbReference>
<feature type="domain" description="K Homology" evidence="7">
    <location>
        <begin position="124"/>
        <end position="223"/>
    </location>
</feature>
<dbReference type="Gene3D" id="6.10.140.1790">
    <property type="match status" value="1"/>
</dbReference>
<keyword evidence="3 5" id="KW-0862">Zinc</keyword>
<keyword evidence="5" id="KW-0507">mRNA processing</keyword>
<keyword evidence="5" id="KW-0747">Spliceosome</keyword>
<evidence type="ECO:0000259" key="7">
    <source>
        <dbReference type="SMART" id="SM00322"/>
    </source>
</evidence>
<keyword evidence="1 5" id="KW-0479">Metal-binding</keyword>
<sequence>MAAQSIRRPTRWNPEGMAPRLPHLTTAVTGPMTSEQIEAYAQLVRIEELQQLLLTDTVLPTNEFRRCPSPPPEYDASGVRTNTRQRRYRTALEDEYHGLVQRASRTLPNYRLPRGYVPRSTRTSKVTDKVYIPTKEYPWINFIGQLLGPRGRSLADMNTQSGANIVIRGKGSVKEGRARRPNHGRIAKEGIMDDSHEPLHCLITADTRDKVDRAKALVQDVIERAATTPEYANTHKKQQLRDLAMANGTFRDDEAHGHAGRLLTLPVDDTSTTTHPAPTTVIPPWRRAVGPAHSQEPGQSNVLDIEYRRFEAEMNSWANS</sequence>
<dbReference type="CDD" id="cd02395">
    <property type="entry name" value="KH-I_BBP"/>
    <property type="match status" value="1"/>
</dbReference>
<dbReference type="InterPro" id="IPR036612">
    <property type="entry name" value="KH_dom_type_1_sf"/>
</dbReference>
<evidence type="ECO:0000256" key="6">
    <source>
        <dbReference type="SAM" id="MobiDB-lite"/>
    </source>
</evidence>
<protein>
    <recommendedName>
        <fullName evidence="5">Branchpoint-bridging protein</fullName>
    </recommendedName>
</protein>
<evidence type="ECO:0000256" key="2">
    <source>
        <dbReference type="ARBA" id="ARBA00022771"/>
    </source>
</evidence>
<keyword evidence="5" id="KW-0539">Nucleus</keyword>
<evidence type="ECO:0000256" key="1">
    <source>
        <dbReference type="ARBA" id="ARBA00022723"/>
    </source>
</evidence>
<keyword evidence="4" id="KW-0694">RNA-binding</keyword>
<reference evidence="8 9" key="1">
    <citation type="submission" date="2023-01" db="EMBL/GenBank/DDBJ databases">
        <title>Analysis of 21 Apiospora genomes using comparative genomics revels a genus with tremendous synthesis potential of carbohydrate active enzymes and secondary metabolites.</title>
        <authorList>
            <person name="Sorensen T."/>
        </authorList>
    </citation>
    <scope>NUCLEOTIDE SEQUENCE [LARGE SCALE GENOMIC DNA]</scope>
    <source>
        <strain evidence="8 9">CBS 83171</strain>
    </source>
</reference>
<comment type="function">
    <text evidence="5">Necessary for the splicing of pre-mRNA. Has a role in the recognition of the branch site (5'-UACUAAC-3'), the pyrimidine tract and the 3'-splice site at the 3'-end of introns.</text>
</comment>
<keyword evidence="5" id="KW-0508">mRNA splicing</keyword>
<dbReference type="Gene3D" id="3.30.1370.10">
    <property type="entry name" value="K Homology domain, type 1"/>
    <property type="match status" value="1"/>
</dbReference>
<gene>
    <name evidence="8" type="ORF">PG996_013574</name>
</gene>
<comment type="subcellular location">
    <subcellularLocation>
        <location evidence="5">Nucleus</location>
    </subcellularLocation>
</comment>
<evidence type="ECO:0000313" key="8">
    <source>
        <dbReference type="EMBL" id="KAK8054273.1"/>
    </source>
</evidence>
<dbReference type="InterPro" id="IPR045071">
    <property type="entry name" value="BBP-like"/>
</dbReference>
<evidence type="ECO:0000256" key="4">
    <source>
        <dbReference type="ARBA" id="ARBA00022884"/>
    </source>
</evidence>
<keyword evidence="9" id="KW-1185">Reference proteome</keyword>
<evidence type="ECO:0000256" key="3">
    <source>
        <dbReference type="ARBA" id="ARBA00022833"/>
    </source>
</evidence>
<dbReference type="InterPro" id="IPR004087">
    <property type="entry name" value="KH_dom"/>
</dbReference>
<dbReference type="InterPro" id="IPR055256">
    <property type="entry name" value="KH_1_KHDC4/BBP-like"/>
</dbReference>
<keyword evidence="2 5" id="KW-0863">Zinc-finger</keyword>
<dbReference type="Pfam" id="PF22675">
    <property type="entry name" value="KH-I_KHDC4-BBP"/>
    <property type="match status" value="1"/>
</dbReference>
<dbReference type="SUPFAM" id="SSF54791">
    <property type="entry name" value="Eukaryotic type KH-domain (KH-domain type I)"/>
    <property type="match status" value="1"/>
</dbReference>
<dbReference type="InterPro" id="IPR032570">
    <property type="entry name" value="SF1-HH"/>
</dbReference>
<proteinExistence type="inferred from homology"/>
<comment type="similarity">
    <text evidence="5">Belongs to the BBP/SF1 family.</text>
</comment>
<evidence type="ECO:0000313" key="9">
    <source>
        <dbReference type="Proteomes" id="UP001446871"/>
    </source>
</evidence>
<dbReference type="PANTHER" id="PTHR11208:SF45">
    <property type="entry name" value="SPLICING FACTOR 1"/>
    <property type="match status" value="1"/>
</dbReference>
<dbReference type="Pfam" id="PF16275">
    <property type="entry name" value="SF1-HH"/>
    <property type="match status" value="1"/>
</dbReference>
<dbReference type="SMART" id="SM00322">
    <property type="entry name" value="KH"/>
    <property type="match status" value="1"/>
</dbReference>
<organism evidence="8 9">
    <name type="scientific">Apiospora saccharicola</name>
    <dbReference type="NCBI Taxonomy" id="335842"/>
    <lineage>
        <taxon>Eukaryota</taxon>
        <taxon>Fungi</taxon>
        <taxon>Dikarya</taxon>
        <taxon>Ascomycota</taxon>
        <taxon>Pezizomycotina</taxon>
        <taxon>Sordariomycetes</taxon>
        <taxon>Xylariomycetidae</taxon>
        <taxon>Amphisphaeriales</taxon>
        <taxon>Apiosporaceae</taxon>
        <taxon>Apiospora</taxon>
    </lineage>
</organism>
<comment type="caution">
    <text evidence="8">The sequence shown here is derived from an EMBL/GenBank/DDBJ whole genome shotgun (WGS) entry which is preliminary data.</text>
</comment>
<dbReference type="Proteomes" id="UP001446871">
    <property type="component" value="Unassembled WGS sequence"/>
</dbReference>